<dbReference type="InterPro" id="IPR002925">
    <property type="entry name" value="Dienelactn_hydro"/>
</dbReference>
<keyword evidence="3" id="KW-0378">Hydrolase</keyword>
<feature type="signal peptide" evidence="1">
    <location>
        <begin position="1"/>
        <end position="23"/>
    </location>
</feature>
<comment type="caution">
    <text evidence="3">The sequence shown here is derived from an EMBL/GenBank/DDBJ whole genome shotgun (WGS) entry which is preliminary data.</text>
</comment>
<evidence type="ECO:0000256" key="1">
    <source>
        <dbReference type="SAM" id="SignalP"/>
    </source>
</evidence>
<evidence type="ECO:0000259" key="2">
    <source>
        <dbReference type="Pfam" id="PF01738"/>
    </source>
</evidence>
<name>A0A556AW70_9BURK</name>
<accession>A0A556AW70</accession>
<sequence length="340" mass="36781">MSILKNSLMSAAILFAMPTFAHAAEPTTVAQGVNVVGSQKVTFNNGGIQMAGNLYLPANYDSSKMYPAIVVAHPWGGVKEQTSGLYAQQLARKGFITLAYDASHYGESGGEPRDLEDPADRVQDIRSAVGYLASLPQVDATRIGAVGVCAGGGYTLHEAQTDLRVKAVASVVAYDIGDATRTGIQGLPVTAEDRQKLLQSVDEQLNKEAAGAPVLVQQLLPSRDQVNASTDNFTREATEYYLTPRGAHPNARNRFVVTSPGLHMAYYPLEHMELISPRPVLLIAGERAETRKFSEAAYAKAQQPKELMIIPGASHFDLYDKPQYVTPAVDKMAEFFGKHL</sequence>
<feature type="domain" description="Dienelactone hydrolase" evidence="2">
    <location>
        <begin position="60"/>
        <end position="170"/>
    </location>
</feature>
<evidence type="ECO:0000313" key="4">
    <source>
        <dbReference type="Proteomes" id="UP000318405"/>
    </source>
</evidence>
<reference evidence="3 4" key="1">
    <citation type="submission" date="2019-07" db="EMBL/GenBank/DDBJ databases">
        <title>Qingshengfaniella alkalisoli gen. nov., sp. nov., isolated from saline soil.</title>
        <authorList>
            <person name="Xu L."/>
            <person name="Huang X.-X."/>
            <person name="Sun J.-Q."/>
        </authorList>
    </citation>
    <scope>NUCLEOTIDE SEQUENCE [LARGE SCALE GENOMIC DNA]</scope>
    <source>
        <strain evidence="3 4">DSM 27279</strain>
    </source>
</reference>
<dbReference type="PANTHER" id="PTHR47751:SF1">
    <property type="entry name" value="SUPERFAMILY HYDROLASE, PUTATIVE (AFU_ORTHOLOGUE AFUA_2G16580)-RELATED"/>
    <property type="match status" value="1"/>
</dbReference>
<dbReference type="RefSeq" id="WP_143947715.1">
    <property type="nucleotide sequence ID" value="NZ_BAABMB010000002.1"/>
</dbReference>
<keyword evidence="1" id="KW-0732">Signal</keyword>
<dbReference type="Proteomes" id="UP000318405">
    <property type="component" value="Unassembled WGS sequence"/>
</dbReference>
<dbReference type="AlphaFoldDB" id="A0A556AW70"/>
<gene>
    <name evidence="3" type="ORF">FOZ76_08460</name>
</gene>
<dbReference type="GO" id="GO:0016787">
    <property type="term" value="F:hydrolase activity"/>
    <property type="evidence" value="ECO:0007669"/>
    <property type="project" value="UniProtKB-KW"/>
</dbReference>
<dbReference type="Gene3D" id="3.40.50.1820">
    <property type="entry name" value="alpha/beta hydrolase"/>
    <property type="match status" value="1"/>
</dbReference>
<dbReference type="InterPro" id="IPR029058">
    <property type="entry name" value="AB_hydrolase_fold"/>
</dbReference>
<dbReference type="Gene3D" id="1.10.10.800">
    <property type="match status" value="1"/>
</dbReference>
<proteinExistence type="predicted"/>
<dbReference type="InterPro" id="IPR051411">
    <property type="entry name" value="Polyketide_trans_af380"/>
</dbReference>
<dbReference type="Pfam" id="PF01738">
    <property type="entry name" value="DLH"/>
    <property type="match status" value="1"/>
</dbReference>
<feature type="chain" id="PRO_5022201321" evidence="1">
    <location>
        <begin position="24"/>
        <end position="340"/>
    </location>
</feature>
<evidence type="ECO:0000313" key="3">
    <source>
        <dbReference type="EMBL" id="TSH96605.1"/>
    </source>
</evidence>
<keyword evidence="4" id="KW-1185">Reference proteome</keyword>
<dbReference type="SUPFAM" id="SSF53474">
    <property type="entry name" value="alpha/beta-Hydrolases"/>
    <property type="match status" value="1"/>
</dbReference>
<dbReference type="EMBL" id="VLTJ01000014">
    <property type="protein sequence ID" value="TSH96605.1"/>
    <property type="molecule type" value="Genomic_DNA"/>
</dbReference>
<dbReference type="PANTHER" id="PTHR47751">
    <property type="entry name" value="SUPERFAMILY HYDROLASE, PUTATIVE (AFU_ORTHOLOGUE AFUA_2G16580)-RELATED"/>
    <property type="match status" value="1"/>
</dbReference>
<protein>
    <submittedName>
        <fullName evidence="3">Alpha/beta hydrolase</fullName>
    </submittedName>
</protein>
<organism evidence="3 4">
    <name type="scientific">Verticiella sediminum</name>
    <dbReference type="NCBI Taxonomy" id="1247510"/>
    <lineage>
        <taxon>Bacteria</taxon>
        <taxon>Pseudomonadati</taxon>
        <taxon>Pseudomonadota</taxon>
        <taxon>Betaproteobacteria</taxon>
        <taxon>Burkholderiales</taxon>
        <taxon>Alcaligenaceae</taxon>
        <taxon>Verticiella</taxon>
    </lineage>
</organism>
<dbReference type="OrthoDB" id="9805123at2"/>